<dbReference type="EMBL" id="FSRA01000002">
    <property type="protein sequence ID" value="SIO51549.1"/>
    <property type="molecule type" value="Genomic_DNA"/>
</dbReference>
<keyword evidence="4" id="KW-1185">Reference proteome</keyword>
<evidence type="ECO:0000259" key="2">
    <source>
        <dbReference type="Pfam" id="PF06439"/>
    </source>
</evidence>
<dbReference type="STRING" id="536979.SAMN04488055_5073"/>
<accession>A0A1N6K4P5</accession>
<feature type="signal peptide" evidence="1">
    <location>
        <begin position="1"/>
        <end position="19"/>
    </location>
</feature>
<feature type="domain" description="3-keto-alpha-glucoside-1,2-lyase/3-keto-2-hydroxy-glucal hydratase" evidence="2">
    <location>
        <begin position="23"/>
        <end position="209"/>
    </location>
</feature>
<dbReference type="Gene3D" id="2.60.120.560">
    <property type="entry name" value="Exo-inulinase, domain 1"/>
    <property type="match status" value="2"/>
</dbReference>
<evidence type="ECO:0000313" key="3">
    <source>
        <dbReference type="EMBL" id="SIO51549.1"/>
    </source>
</evidence>
<proteinExistence type="predicted"/>
<dbReference type="RefSeq" id="WP_074242341.1">
    <property type="nucleotide sequence ID" value="NZ_FSRA01000002.1"/>
</dbReference>
<gene>
    <name evidence="3" type="ORF">SAMN04488055_5073</name>
</gene>
<dbReference type="Proteomes" id="UP000185003">
    <property type="component" value="Unassembled WGS sequence"/>
</dbReference>
<evidence type="ECO:0000313" key="4">
    <source>
        <dbReference type="Proteomes" id="UP000185003"/>
    </source>
</evidence>
<reference evidence="3 4" key="1">
    <citation type="submission" date="2016-11" db="EMBL/GenBank/DDBJ databases">
        <authorList>
            <person name="Jaros S."/>
            <person name="Januszkiewicz K."/>
            <person name="Wedrychowicz H."/>
        </authorList>
    </citation>
    <scope>NUCLEOTIDE SEQUENCE [LARGE SCALE GENOMIC DNA]</scope>
    <source>
        <strain evidence="3 4">DSM 24787</strain>
    </source>
</reference>
<feature type="domain" description="3-keto-alpha-glucoside-1,2-lyase/3-keto-2-hydroxy-glucal hydratase" evidence="2">
    <location>
        <begin position="244"/>
        <end position="450"/>
    </location>
</feature>
<name>A0A1N6K4P5_9BACT</name>
<sequence length="453" mass="50978">MKKYILLGCGLLWMSASFAQNGKWQNLFNGKDLKGWKQLNGKATYEVKNGEIIGTTVIAEPNSFLATEKNYGDFIFEVEYKLDKDFNSGIQFRSQSKSDYQNGRVFGYQMEVDPSERRWSGGVYEEGRRGWLYPLDLNPVAQKAYKANTWNKYRIECRGPEIRTFINGVPAAHVIDPELPSGFIALQVHGIGKKQEDVGKTIRWKNIRIIENPAASQYSPYDDVYVVNNIPNTLSEQEKRQGIRLLWDGSTTKGWRGAHKPAFPAKGWEIKDGVLSVAPSDGKESTNGGDIVTDEEFAAFDLEFDFQLTEGANSGVKYFVTESENNTGSAIGLEFQVLDDDKHPDAKLGAAGNRKLGSLYDLIPAYKFGNSHKKIGEWNHGRVVVYPDNRVEHWLNGHKVVSYVRGDNIFKALVARSKFEKIPNFGLAPKGHILLQDHGNAVNYRSVKIKILK</sequence>
<evidence type="ECO:0000256" key="1">
    <source>
        <dbReference type="SAM" id="SignalP"/>
    </source>
</evidence>
<dbReference type="InterPro" id="IPR010496">
    <property type="entry name" value="AL/BT2_dom"/>
</dbReference>
<organism evidence="3 4">
    <name type="scientific">Chitinophaga niabensis</name>
    <dbReference type="NCBI Taxonomy" id="536979"/>
    <lineage>
        <taxon>Bacteria</taxon>
        <taxon>Pseudomonadati</taxon>
        <taxon>Bacteroidota</taxon>
        <taxon>Chitinophagia</taxon>
        <taxon>Chitinophagales</taxon>
        <taxon>Chitinophagaceae</taxon>
        <taxon>Chitinophaga</taxon>
    </lineage>
</organism>
<protein>
    <recommendedName>
        <fullName evidence="2">3-keto-alpha-glucoside-1,2-lyase/3-keto-2-hydroxy-glucal hydratase domain-containing protein</fullName>
    </recommendedName>
</protein>
<dbReference type="OrthoDB" id="659240at2"/>
<dbReference type="Pfam" id="PF06439">
    <property type="entry name" value="3keto-disac_hyd"/>
    <property type="match status" value="2"/>
</dbReference>
<dbReference type="GO" id="GO:0016787">
    <property type="term" value="F:hydrolase activity"/>
    <property type="evidence" value="ECO:0007669"/>
    <property type="project" value="InterPro"/>
</dbReference>
<dbReference type="AlphaFoldDB" id="A0A1N6K4P5"/>
<feature type="chain" id="PRO_5012749009" description="3-keto-alpha-glucoside-1,2-lyase/3-keto-2-hydroxy-glucal hydratase domain-containing protein" evidence="1">
    <location>
        <begin position="20"/>
        <end position="453"/>
    </location>
</feature>
<keyword evidence="1" id="KW-0732">Signal</keyword>